<dbReference type="GO" id="GO:0003677">
    <property type="term" value="F:DNA binding"/>
    <property type="evidence" value="ECO:0007669"/>
    <property type="project" value="UniProtKB-KW"/>
</dbReference>
<comment type="caution">
    <text evidence="1">The sequence shown here is derived from an EMBL/GenBank/DDBJ whole genome shotgun (WGS) entry which is preliminary data.</text>
</comment>
<accession>A0ABV4BIA9</accession>
<proteinExistence type="predicted"/>
<name>A0ABV4BIA9_9GAMM</name>
<reference evidence="1 2" key="1">
    <citation type="submission" date="2024-05" db="EMBL/GenBank/DDBJ databases">
        <title>Genome Sequence and Characterization of the New Strain Purple Sulfur Bacterium of Genus Thioalkalicoccus.</title>
        <authorList>
            <person name="Bryantseva I.A."/>
            <person name="Kyndt J.A."/>
            <person name="Imhoff J.F."/>
        </authorList>
    </citation>
    <scope>NUCLEOTIDE SEQUENCE [LARGE SCALE GENOMIC DNA]</scope>
    <source>
        <strain evidence="1 2">Um2</strain>
    </source>
</reference>
<organism evidence="1 2">
    <name type="scientific">Thioalkalicoccus limnaeus</name>
    <dbReference type="NCBI Taxonomy" id="120681"/>
    <lineage>
        <taxon>Bacteria</taxon>
        <taxon>Pseudomonadati</taxon>
        <taxon>Pseudomonadota</taxon>
        <taxon>Gammaproteobacteria</taxon>
        <taxon>Chromatiales</taxon>
        <taxon>Chromatiaceae</taxon>
        <taxon>Thioalkalicoccus</taxon>
    </lineage>
</organism>
<sequence>MNASVYIETSVASYLTARPSRDVRAAACQNITAEWWDNRRSEFDLFISEIVIAEASRGNAEAAS</sequence>
<gene>
    <name evidence="1" type="ORF">ABC977_17800</name>
</gene>
<feature type="non-terminal residue" evidence="1">
    <location>
        <position position="64"/>
    </location>
</feature>
<keyword evidence="2" id="KW-1185">Reference proteome</keyword>
<evidence type="ECO:0000313" key="1">
    <source>
        <dbReference type="EMBL" id="MEY6434249.1"/>
    </source>
</evidence>
<keyword evidence="1" id="KW-0238">DNA-binding</keyword>
<dbReference type="Proteomes" id="UP001564408">
    <property type="component" value="Unassembled WGS sequence"/>
</dbReference>
<dbReference type="EMBL" id="JBDKXB010000056">
    <property type="protein sequence ID" value="MEY6434249.1"/>
    <property type="molecule type" value="Genomic_DNA"/>
</dbReference>
<evidence type="ECO:0000313" key="2">
    <source>
        <dbReference type="Proteomes" id="UP001564408"/>
    </source>
</evidence>
<protein>
    <submittedName>
        <fullName evidence="1">DNA-binding protein</fullName>
    </submittedName>
</protein>